<sequence length="163" mass="17624">MSEQSRSGSAPMLLREVLRAALLTSALLLLTTGLSLADPVTDVATVLREVRQDQPLPELLYLQRAAPMNPDSGYFKGRYGAIDISVETHPGSDRVAAILLEIPGPDRTRQLLPAVSEVLGPPSSSDPRHGIYGWEWPEFRAASLHYATAGGNAGLTVVSIFYR</sequence>
<evidence type="ECO:0000313" key="1">
    <source>
        <dbReference type="EMBL" id="NEX19952.1"/>
    </source>
</evidence>
<organism evidence="1 2">
    <name type="scientific">Thiorhodococcus mannitoliphagus</name>
    <dbReference type="NCBI Taxonomy" id="329406"/>
    <lineage>
        <taxon>Bacteria</taxon>
        <taxon>Pseudomonadati</taxon>
        <taxon>Pseudomonadota</taxon>
        <taxon>Gammaproteobacteria</taxon>
        <taxon>Chromatiales</taxon>
        <taxon>Chromatiaceae</taxon>
        <taxon>Thiorhodococcus</taxon>
    </lineage>
</organism>
<dbReference type="Proteomes" id="UP000471640">
    <property type="component" value="Unassembled WGS sequence"/>
</dbReference>
<gene>
    <name evidence="1" type="ORF">G3480_06435</name>
</gene>
<keyword evidence="2" id="KW-1185">Reference proteome</keyword>
<dbReference type="AlphaFoldDB" id="A0A6P1DV74"/>
<name>A0A6P1DV74_9GAMM</name>
<protein>
    <submittedName>
        <fullName evidence="1">Uncharacterized protein</fullName>
    </submittedName>
</protein>
<reference evidence="1 2" key="2">
    <citation type="submission" date="2020-02" db="EMBL/GenBank/DDBJ databases">
        <title>Genome sequences of Thiorhodococcus mannitoliphagus and Thiorhodococcus minor, purple sulfur photosynthetic bacteria in the gammaproteobacterial family, Chromatiaceae.</title>
        <authorList>
            <person name="Aviles F.A."/>
            <person name="Meyer T.E."/>
            <person name="Kyndt J.A."/>
        </authorList>
    </citation>
    <scope>NUCLEOTIDE SEQUENCE [LARGE SCALE GENOMIC DNA]</scope>
    <source>
        <strain evidence="1 2">DSM 18266</strain>
    </source>
</reference>
<reference evidence="2" key="1">
    <citation type="journal article" date="2020" name="Microbiol. Resour. Announc.">
        <title>Draft Genome Sequences of Thiorhodococcus mannitoliphagus and Thiorhodococcus minor, Purple Sulfur Photosynthetic Bacteria in the Gammaproteobacterial Family Chromatiaceae.</title>
        <authorList>
            <person name="Aviles F.A."/>
            <person name="Meyer T.E."/>
            <person name="Kyndt J.A."/>
        </authorList>
    </citation>
    <scope>NUCLEOTIDE SEQUENCE [LARGE SCALE GENOMIC DNA]</scope>
    <source>
        <strain evidence="2">DSM 18266</strain>
    </source>
</reference>
<dbReference type="EMBL" id="JAAIJR010000019">
    <property type="protein sequence ID" value="NEX19952.1"/>
    <property type="molecule type" value="Genomic_DNA"/>
</dbReference>
<evidence type="ECO:0000313" key="2">
    <source>
        <dbReference type="Proteomes" id="UP000471640"/>
    </source>
</evidence>
<proteinExistence type="predicted"/>
<dbReference type="RefSeq" id="WP_164652883.1">
    <property type="nucleotide sequence ID" value="NZ_JAAIJR010000019.1"/>
</dbReference>
<comment type="caution">
    <text evidence="1">The sequence shown here is derived from an EMBL/GenBank/DDBJ whole genome shotgun (WGS) entry which is preliminary data.</text>
</comment>
<accession>A0A6P1DV74</accession>